<dbReference type="Proteomes" id="UP000501812">
    <property type="component" value="Chromosome"/>
</dbReference>
<dbReference type="EMBL" id="CP051774">
    <property type="protein sequence ID" value="QJE96117.1"/>
    <property type="molecule type" value="Genomic_DNA"/>
</dbReference>
<proteinExistence type="predicted"/>
<dbReference type="RefSeq" id="WP_169454518.1">
    <property type="nucleotide sequence ID" value="NZ_CP051774.1"/>
</dbReference>
<dbReference type="AlphaFoldDB" id="A0A858RGX8"/>
<protein>
    <submittedName>
        <fullName evidence="1">Uncharacterized protein</fullName>
    </submittedName>
</protein>
<dbReference type="KEGG" id="luo:HHL09_10080"/>
<evidence type="ECO:0000313" key="1">
    <source>
        <dbReference type="EMBL" id="QJE96117.1"/>
    </source>
</evidence>
<accession>A0A858RGX8</accession>
<keyword evidence="2" id="KW-1185">Reference proteome</keyword>
<reference evidence="1 2" key="1">
    <citation type="submission" date="2020-04" db="EMBL/GenBank/DDBJ databases">
        <title>Luteolibacter sp. G-1-1-1 isolated from soil.</title>
        <authorList>
            <person name="Dahal R.H."/>
        </authorList>
    </citation>
    <scope>NUCLEOTIDE SEQUENCE [LARGE SCALE GENOMIC DNA]</scope>
    <source>
        <strain evidence="1 2">G-1-1-1</strain>
    </source>
</reference>
<evidence type="ECO:0000313" key="2">
    <source>
        <dbReference type="Proteomes" id="UP000501812"/>
    </source>
</evidence>
<organism evidence="1 2">
    <name type="scientific">Luteolibacter luteus</name>
    <dbReference type="NCBI Taxonomy" id="2728835"/>
    <lineage>
        <taxon>Bacteria</taxon>
        <taxon>Pseudomonadati</taxon>
        <taxon>Verrucomicrobiota</taxon>
        <taxon>Verrucomicrobiia</taxon>
        <taxon>Verrucomicrobiales</taxon>
        <taxon>Verrucomicrobiaceae</taxon>
        <taxon>Luteolibacter</taxon>
    </lineage>
</organism>
<sequence>MRRNRVLLQSLLALALIWGLVAGIRALAGSKRITAEKVASEIAEAGFEDWSTYNEAPDVAAAKRRDEKLREVAGLVNRLDFAEREKNRDDRATEAFFRKMSADEKRLFVDLTIKESMGRFMEAIDALPPEKRKEFVKKGLEEIESGKTADEMARAQELGEDLLERIASEGMQAYFKNASADTKLDLAPLMESMNEVMQGLRGQDFGGPTPR</sequence>
<name>A0A858RGX8_9BACT</name>
<gene>
    <name evidence="1" type="ORF">HHL09_10080</name>
</gene>